<protein>
    <submittedName>
        <fullName evidence="1">Uncharacterized protein</fullName>
    </submittedName>
</protein>
<accession>A0A239JEZ8</accession>
<organism evidence="1 2">
    <name type="scientific">Anaerovirgula multivorans</name>
    <dbReference type="NCBI Taxonomy" id="312168"/>
    <lineage>
        <taxon>Bacteria</taxon>
        <taxon>Bacillati</taxon>
        <taxon>Bacillota</taxon>
        <taxon>Clostridia</taxon>
        <taxon>Peptostreptococcales</taxon>
        <taxon>Natronincolaceae</taxon>
        <taxon>Anaerovirgula</taxon>
    </lineage>
</organism>
<evidence type="ECO:0000313" key="1">
    <source>
        <dbReference type="EMBL" id="SNT04008.1"/>
    </source>
</evidence>
<sequence>MPINKGFPVLIISDKDEFIPMLMNNVNEQY</sequence>
<keyword evidence="2" id="KW-1185">Reference proteome</keyword>
<gene>
    <name evidence="1" type="ORF">SAMN05446037_10352</name>
</gene>
<reference evidence="1 2" key="1">
    <citation type="submission" date="2017-06" db="EMBL/GenBank/DDBJ databases">
        <authorList>
            <person name="Kim H.J."/>
            <person name="Triplett B.A."/>
        </authorList>
    </citation>
    <scope>NUCLEOTIDE SEQUENCE [LARGE SCALE GENOMIC DNA]</scope>
    <source>
        <strain evidence="1 2">SCA</strain>
    </source>
</reference>
<dbReference type="AlphaFoldDB" id="A0A239JEZ8"/>
<dbReference type="EMBL" id="FZOJ01000035">
    <property type="protein sequence ID" value="SNT04008.1"/>
    <property type="molecule type" value="Genomic_DNA"/>
</dbReference>
<name>A0A239JEZ8_9FIRM</name>
<proteinExistence type="predicted"/>
<dbReference type="Proteomes" id="UP000198304">
    <property type="component" value="Unassembled WGS sequence"/>
</dbReference>
<evidence type="ECO:0000313" key="2">
    <source>
        <dbReference type="Proteomes" id="UP000198304"/>
    </source>
</evidence>